<accession>A0A0A9GRF3</accession>
<sequence length="15" mass="1686">MRVIFSYAAVVAVIF</sequence>
<reference evidence="1" key="2">
    <citation type="journal article" date="2015" name="Data Brief">
        <title>Shoot transcriptome of the giant reed, Arundo donax.</title>
        <authorList>
            <person name="Barrero R.A."/>
            <person name="Guerrero F.D."/>
            <person name="Moolhuijzen P."/>
            <person name="Goolsby J.A."/>
            <person name="Tidwell J."/>
            <person name="Bellgard S.E."/>
            <person name="Bellgard M.I."/>
        </authorList>
    </citation>
    <scope>NUCLEOTIDE SEQUENCE</scope>
    <source>
        <tissue evidence="1">Shoot tissue taken approximately 20 cm above the soil surface</tissue>
    </source>
</reference>
<dbReference type="EMBL" id="GBRH01172805">
    <property type="protein sequence ID" value="JAE25091.1"/>
    <property type="molecule type" value="Transcribed_RNA"/>
</dbReference>
<proteinExistence type="predicted"/>
<evidence type="ECO:0000313" key="1">
    <source>
        <dbReference type="EMBL" id="JAE25091.1"/>
    </source>
</evidence>
<reference evidence="1" key="1">
    <citation type="submission" date="2014-09" db="EMBL/GenBank/DDBJ databases">
        <authorList>
            <person name="Magalhaes I.L.F."/>
            <person name="Oliveira U."/>
            <person name="Santos F.R."/>
            <person name="Vidigal T.H.D.A."/>
            <person name="Brescovit A.D."/>
            <person name="Santos A.J."/>
        </authorList>
    </citation>
    <scope>NUCLEOTIDE SEQUENCE</scope>
    <source>
        <tissue evidence="1">Shoot tissue taken approximately 20 cm above the soil surface</tissue>
    </source>
</reference>
<protein>
    <submittedName>
        <fullName evidence="1">Uncharacterized protein</fullName>
    </submittedName>
</protein>
<name>A0A0A9GRF3_ARUDO</name>
<organism evidence="1">
    <name type="scientific">Arundo donax</name>
    <name type="common">Giant reed</name>
    <name type="synonym">Donax arundinaceus</name>
    <dbReference type="NCBI Taxonomy" id="35708"/>
    <lineage>
        <taxon>Eukaryota</taxon>
        <taxon>Viridiplantae</taxon>
        <taxon>Streptophyta</taxon>
        <taxon>Embryophyta</taxon>
        <taxon>Tracheophyta</taxon>
        <taxon>Spermatophyta</taxon>
        <taxon>Magnoliopsida</taxon>
        <taxon>Liliopsida</taxon>
        <taxon>Poales</taxon>
        <taxon>Poaceae</taxon>
        <taxon>PACMAD clade</taxon>
        <taxon>Arundinoideae</taxon>
        <taxon>Arundineae</taxon>
        <taxon>Arundo</taxon>
    </lineage>
</organism>